<evidence type="ECO:0000313" key="4">
    <source>
        <dbReference type="Proteomes" id="UP001165565"/>
    </source>
</evidence>
<keyword evidence="2" id="KW-0732">Signal</keyword>
<evidence type="ECO:0000256" key="1">
    <source>
        <dbReference type="SAM" id="MobiDB-lite"/>
    </source>
</evidence>
<evidence type="ECO:0000313" key="3">
    <source>
        <dbReference type="EMBL" id="MCW6535554.1"/>
    </source>
</evidence>
<reference evidence="3" key="1">
    <citation type="submission" date="2022-06" db="EMBL/GenBank/DDBJ databases">
        <title>Sphingomonas sp. nov. isolated from rhizosphere soil of tomato.</title>
        <authorList>
            <person name="Dong H."/>
            <person name="Gao R."/>
        </authorList>
    </citation>
    <scope>NUCLEOTIDE SEQUENCE</scope>
    <source>
        <strain evidence="3">MMSM24</strain>
    </source>
</reference>
<comment type="caution">
    <text evidence="3">The sequence shown here is derived from an EMBL/GenBank/DDBJ whole genome shotgun (WGS) entry which is preliminary data.</text>
</comment>
<feature type="signal peptide" evidence="2">
    <location>
        <begin position="1"/>
        <end position="20"/>
    </location>
</feature>
<keyword evidence="4" id="KW-1185">Reference proteome</keyword>
<evidence type="ECO:0000256" key="2">
    <source>
        <dbReference type="SAM" id="SignalP"/>
    </source>
</evidence>
<proteinExistence type="predicted"/>
<name>A0AA41ZER7_9SPHN</name>
<feature type="compositionally biased region" description="Low complexity" evidence="1">
    <location>
        <begin position="45"/>
        <end position="90"/>
    </location>
</feature>
<feature type="region of interest" description="Disordered" evidence="1">
    <location>
        <begin position="23"/>
        <end position="97"/>
    </location>
</feature>
<organism evidence="3 4">
    <name type="scientific">Sphingomonas lycopersici</name>
    <dbReference type="NCBI Taxonomy" id="2951807"/>
    <lineage>
        <taxon>Bacteria</taxon>
        <taxon>Pseudomonadati</taxon>
        <taxon>Pseudomonadota</taxon>
        <taxon>Alphaproteobacteria</taxon>
        <taxon>Sphingomonadales</taxon>
        <taxon>Sphingomonadaceae</taxon>
        <taxon>Sphingomonas</taxon>
    </lineage>
</organism>
<accession>A0AA41ZER7</accession>
<gene>
    <name evidence="3" type="ORF">NEE01_12260</name>
</gene>
<evidence type="ECO:0008006" key="5">
    <source>
        <dbReference type="Google" id="ProtNLM"/>
    </source>
</evidence>
<sequence>MKFLPLLAATALILPTVAVAQSTPDDQAAAPAKSKHGKKHKDTLPAPDSSAAPADTTATPPAASDPSSTPSAPSASPPSSASPSSTDPSAAPTPPRF</sequence>
<feature type="chain" id="PRO_5041422975" description="Proteophosphoglycan 5" evidence="2">
    <location>
        <begin position="21"/>
        <end position="97"/>
    </location>
</feature>
<dbReference type="EMBL" id="JANFAV010000007">
    <property type="protein sequence ID" value="MCW6535554.1"/>
    <property type="molecule type" value="Genomic_DNA"/>
</dbReference>
<dbReference type="RefSeq" id="WP_265269125.1">
    <property type="nucleotide sequence ID" value="NZ_JANFAU010000005.1"/>
</dbReference>
<dbReference type="Proteomes" id="UP001165565">
    <property type="component" value="Unassembled WGS sequence"/>
</dbReference>
<protein>
    <recommendedName>
        <fullName evidence="5">Proteophosphoglycan 5</fullName>
    </recommendedName>
</protein>
<dbReference type="AlphaFoldDB" id="A0AA41ZER7"/>